<evidence type="ECO:0000313" key="1">
    <source>
        <dbReference type="EMBL" id="KRM16637.1"/>
    </source>
</evidence>
<protein>
    <submittedName>
        <fullName evidence="1">CRISPR system CASCADE complex protein CasB</fullName>
    </submittedName>
</protein>
<comment type="caution">
    <text evidence="1">The sequence shown here is derived from an EMBL/GenBank/DDBJ whole genome shotgun (WGS) entry which is preliminary data.</text>
</comment>
<dbReference type="RefSeq" id="WP_003711530.1">
    <property type="nucleotide sequence ID" value="NZ_AZGE01000002.1"/>
</dbReference>
<proteinExistence type="predicted"/>
<accession>A0A0R1WGB4</accession>
<dbReference type="Gene3D" id="1.10.520.40">
    <property type="entry name" value="CRISPR-associated protein Cse2"/>
    <property type="match status" value="1"/>
</dbReference>
<dbReference type="PATRIC" id="fig|1423779.3.peg.755"/>
<organism evidence="1 2">
    <name type="scientific">Limosilactobacillus oris DSM 4864</name>
    <dbReference type="NCBI Taxonomy" id="1423779"/>
    <lineage>
        <taxon>Bacteria</taxon>
        <taxon>Bacillati</taxon>
        <taxon>Bacillota</taxon>
        <taxon>Bacilli</taxon>
        <taxon>Lactobacillales</taxon>
        <taxon>Lactobacillaceae</taxon>
        <taxon>Limosilactobacillus</taxon>
    </lineage>
</organism>
<evidence type="ECO:0000313" key="2">
    <source>
        <dbReference type="Proteomes" id="UP000050973"/>
    </source>
</evidence>
<dbReference type="AlphaFoldDB" id="A0A0R1WGB4"/>
<dbReference type="CDD" id="cd09731">
    <property type="entry name" value="Cse2_I-E"/>
    <property type="match status" value="1"/>
</dbReference>
<dbReference type="InterPro" id="IPR013382">
    <property type="entry name" value="CRISPR-assoc_prot_Cse2"/>
</dbReference>
<dbReference type="InterPro" id="IPR038287">
    <property type="entry name" value="Cse2_sf"/>
</dbReference>
<name>A0A0R1WGB4_9LACO</name>
<reference evidence="1 2" key="1">
    <citation type="journal article" date="2015" name="Genome Announc.">
        <title>Expanding the biotechnology potential of lactobacilli through comparative genomics of 213 strains and associated genera.</title>
        <authorList>
            <person name="Sun Z."/>
            <person name="Harris H.M."/>
            <person name="McCann A."/>
            <person name="Guo C."/>
            <person name="Argimon S."/>
            <person name="Zhang W."/>
            <person name="Yang X."/>
            <person name="Jeffery I.B."/>
            <person name="Cooney J.C."/>
            <person name="Kagawa T.F."/>
            <person name="Liu W."/>
            <person name="Song Y."/>
            <person name="Salvetti E."/>
            <person name="Wrobel A."/>
            <person name="Rasinkangas P."/>
            <person name="Parkhill J."/>
            <person name="Rea M.C."/>
            <person name="O'Sullivan O."/>
            <person name="Ritari J."/>
            <person name="Douillard F.P."/>
            <person name="Paul Ross R."/>
            <person name="Yang R."/>
            <person name="Briner A.E."/>
            <person name="Felis G.E."/>
            <person name="de Vos W.M."/>
            <person name="Barrangou R."/>
            <person name="Klaenhammer T.R."/>
            <person name="Caufield P.W."/>
            <person name="Cui Y."/>
            <person name="Zhang H."/>
            <person name="O'Toole P.W."/>
        </authorList>
    </citation>
    <scope>NUCLEOTIDE SEQUENCE [LARGE SCALE GENOMIC DNA]</scope>
    <source>
        <strain evidence="1 2">DSM 4864</strain>
    </source>
</reference>
<dbReference type="NCBIfam" id="TIGR02548">
    <property type="entry name" value="casB_cse2"/>
    <property type="match status" value="1"/>
</dbReference>
<sequence length="195" mass="21488">MARIETVTSRIIHQIWGNGNPNKAVLAALRNTNDVLNKKATVVWPLLLDALAKNDLSKTGRPTSAERAVFAALHCYAVYQQGNQASCGYADKGHGGKPLFKALAELRKDPTTRAAIDRRVQNVLGNTNPGSVINAVGHLTSILKSRSSQEVINFAQLGQDFYYLQFSNESAREVSLKWGQQYYWQSGKQVAEKGE</sequence>
<dbReference type="Pfam" id="PF09485">
    <property type="entry name" value="CRISPR_Cse2"/>
    <property type="match status" value="1"/>
</dbReference>
<gene>
    <name evidence="1" type="ORF">FC49_GL000740</name>
</gene>
<dbReference type="Proteomes" id="UP000050973">
    <property type="component" value="Unassembled WGS sequence"/>
</dbReference>
<dbReference type="EMBL" id="AZGE01000002">
    <property type="protein sequence ID" value="KRM16637.1"/>
    <property type="molecule type" value="Genomic_DNA"/>
</dbReference>